<evidence type="ECO:0000313" key="4">
    <source>
        <dbReference type="EMBL" id="NJJ04805.1"/>
    </source>
</evidence>
<dbReference type="InterPro" id="IPR027065">
    <property type="entry name" value="Lon_Prtase"/>
</dbReference>
<comment type="catalytic activity">
    <reaction evidence="1">
        <text>Hydrolysis of proteins in presence of ATP.</text>
        <dbReference type="EC" id="3.4.21.53"/>
    </reaction>
</comment>
<dbReference type="Pfam" id="PF05362">
    <property type="entry name" value="Lon_C"/>
    <property type="match status" value="1"/>
</dbReference>
<dbReference type="Proteomes" id="UP000591626">
    <property type="component" value="Unassembled WGS sequence"/>
</dbReference>
<dbReference type="InterPro" id="IPR036034">
    <property type="entry name" value="PDZ_sf"/>
</dbReference>
<feature type="active site" evidence="1">
    <location>
        <position position="311"/>
    </location>
</feature>
<sequence>MTNAQTPADAAEETPATKTANKRFSTLVWGAVPIALLAVGMTMDHIPGTDIKLTVPYAAEGPGPTFDTLSEIQGTPVVDIEGAETLDTGGQLNMTTVSVRTNMTLGQALARWAVTKDTLVPIEQVMPADRSEEETREFNQQMFVASEASATVAAMHYLGKPTTVNIHDVVKGAAADGILQQGDKILAIDSTPVAKPSAVQDVVFAKKPGETVDVTISRDGKEETKTIELKENPHEKGKPMLGILMDSEPADGLKVHYNLNDIGGPSAGMMFSLAVIDKLTPGELNGGKFVAGTGTINDDGEVGPIGGITHKIRGSRDEGAELFLAPKGNCDAVKRADAGDMTVAAVSTLQEAVDAMEAFAAGRDVPTCDG</sequence>
<dbReference type="PANTHER" id="PTHR10046">
    <property type="entry name" value="ATP DEPENDENT LON PROTEASE FAMILY MEMBER"/>
    <property type="match status" value="1"/>
</dbReference>
<accession>A0AAP7CD35</accession>
<dbReference type="GO" id="GO:0004252">
    <property type="term" value="F:serine-type endopeptidase activity"/>
    <property type="evidence" value="ECO:0007669"/>
    <property type="project" value="UniProtKB-UniRule"/>
</dbReference>
<keyword evidence="1" id="KW-0645">Protease</keyword>
<dbReference type="InterPro" id="IPR020568">
    <property type="entry name" value="Ribosomal_Su5_D2-typ_SF"/>
</dbReference>
<dbReference type="SUPFAM" id="SSF54211">
    <property type="entry name" value="Ribosomal protein S5 domain 2-like"/>
    <property type="match status" value="1"/>
</dbReference>
<dbReference type="PROSITE" id="PS50106">
    <property type="entry name" value="PDZ"/>
    <property type="match status" value="1"/>
</dbReference>
<keyword evidence="1" id="KW-0720">Serine protease</keyword>
<dbReference type="GO" id="GO:0005524">
    <property type="term" value="F:ATP binding"/>
    <property type="evidence" value="ECO:0007669"/>
    <property type="project" value="InterPro"/>
</dbReference>
<evidence type="ECO:0000313" key="5">
    <source>
        <dbReference type="Proteomes" id="UP000591626"/>
    </source>
</evidence>
<dbReference type="GO" id="GO:0030163">
    <property type="term" value="P:protein catabolic process"/>
    <property type="evidence" value="ECO:0007669"/>
    <property type="project" value="InterPro"/>
</dbReference>
<evidence type="ECO:0000256" key="1">
    <source>
        <dbReference type="PROSITE-ProRule" id="PRU01122"/>
    </source>
</evidence>
<dbReference type="EC" id="3.4.21.53" evidence="1"/>
<dbReference type="Pfam" id="PF13180">
    <property type="entry name" value="PDZ_2"/>
    <property type="match status" value="1"/>
</dbReference>
<dbReference type="AlphaFoldDB" id="A0AAP7CD35"/>
<dbReference type="InterPro" id="IPR014721">
    <property type="entry name" value="Ribsml_uS5_D2-typ_fold_subgr"/>
</dbReference>
<dbReference type="InterPro" id="IPR008269">
    <property type="entry name" value="Lon_proteolytic"/>
</dbReference>
<evidence type="ECO:0000259" key="2">
    <source>
        <dbReference type="PROSITE" id="PS50106"/>
    </source>
</evidence>
<dbReference type="EMBL" id="JAAUVV010000027">
    <property type="protein sequence ID" value="NJJ04805.1"/>
    <property type="molecule type" value="Genomic_DNA"/>
</dbReference>
<dbReference type="PROSITE" id="PS51786">
    <property type="entry name" value="LON_PROTEOLYTIC"/>
    <property type="match status" value="1"/>
</dbReference>
<dbReference type="Gene3D" id="3.30.230.10">
    <property type="match status" value="1"/>
</dbReference>
<dbReference type="GO" id="GO:0006508">
    <property type="term" value="P:proteolysis"/>
    <property type="evidence" value="ECO:0007669"/>
    <property type="project" value="UniProtKB-KW"/>
</dbReference>
<feature type="active site" evidence="1">
    <location>
        <position position="266"/>
    </location>
</feature>
<dbReference type="InterPro" id="IPR001478">
    <property type="entry name" value="PDZ"/>
</dbReference>
<dbReference type="SMART" id="SM00228">
    <property type="entry name" value="PDZ"/>
    <property type="match status" value="1"/>
</dbReference>
<proteinExistence type="inferred from homology"/>
<dbReference type="RefSeq" id="WP_167617364.1">
    <property type="nucleotide sequence ID" value="NZ_JAAUVV010000027.1"/>
</dbReference>
<feature type="domain" description="Lon proteolytic" evidence="3">
    <location>
        <begin position="261"/>
        <end position="359"/>
    </location>
</feature>
<dbReference type="GO" id="GO:0004176">
    <property type="term" value="F:ATP-dependent peptidase activity"/>
    <property type="evidence" value="ECO:0007669"/>
    <property type="project" value="UniProtKB-UniRule"/>
</dbReference>
<dbReference type="SUPFAM" id="SSF50156">
    <property type="entry name" value="PDZ domain-like"/>
    <property type="match status" value="1"/>
</dbReference>
<dbReference type="Gene3D" id="2.30.42.10">
    <property type="match status" value="1"/>
</dbReference>
<evidence type="ECO:0000259" key="3">
    <source>
        <dbReference type="PROSITE" id="PS51786"/>
    </source>
</evidence>
<gene>
    <name evidence="4" type="ORF">HC138_10680</name>
</gene>
<comment type="caution">
    <text evidence="4">The sequence shown here is derived from an EMBL/GenBank/DDBJ whole genome shotgun (WGS) entry which is preliminary data.</text>
</comment>
<comment type="similarity">
    <text evidence="1">Belongs to the peptidase S16 family.</text>
</comment>
<keyword evidence="1" id="KW-0378">Hydrolase</keyword>
<reference evidence="4 5" key="1">
    <citation type="submission" date="2020-03" db="EMBL/GenBank/DDBJ databases">
        <title>Draft genome sequences of bacterial isolates from the female urobiome.</title>
        <authorList>
            <person name="Miller-Ensminger T."/>
            <person name="Wolfe A.J."/>
            <person name="Putonti C."/>
        </authorList>
    </citation>
    <scope>NUCLEOTIDE SEQUENCE [LARGE SCALE GENOMIC DNA]</scope>
    <source>
        <strain evidence="4 5">UMB8490</strain>
    </source>
</reference>
<organism evidence="4 5">
    <name type="scientific">Corynebacterium coyleae</name>
    <dbReference type="NCBI Taxonomy" id="53374"/>
    <lineage>
        <taxon>Bacteria</taxon>
        <taxon>Bacillati</taxon>
        <taxon>Actinomycetota</taxon>
        <taxon>Actinomycetes</taxon>
        <taxon>Mycobacteriales</taxon>
        <taxon>Corynebacteriaceae</taxon>
        <taxon>Corynebacterium</taxon>
    </lineage>
</organism>
<protein>
    <recommendedName>
        <fullName evidence="1">endopeptidase La</fullName>
        <ecNumber evidence="1">3.4.21.53</ecNumber>
    </recommendedName>
</protein>
<name>A0AAP7CD35_9CORY</name>
<feature type="domain" description="PDZ" evidence="2">
    <location>
        <begin position="164"/>
        <end position="220"/>
    </location>
</feature>